<accession>A0A5C5UV75</accession>
<gene>
    <name evidence="2" type="ORF">KOR34_48020</name>
</gene>
<organism evidence="2 3">
    <name type="scientific">Posidoniimonas corsicana</name>
    <dbReference type="NCBI Taxonomy" id="1938618"/>
    <lineage>
        <taxon>Bacteria</taxon>
        <taxon>Pseudomonadati</taxon>
        <taxon>Planctomycetota</taxon>
        <taxon>Planctomycetia</taxon>
        <taxon>Pirellulales</taxon>
        <taxon>Lacipirellulaceae</taxon>
        <taxon>Posidoniimonas</taxon>
    </lineage>
</organism>
<dbReference type="InterPro" id="IPR007712">
    <property type="entry name" value="RelE/ParE_toxin"/>
</dbReference>
<dbReference type="Pfam" id="PF05016">
    <property type="entry name" value="ParE_toxin"/>
    <property type="match status" value="1"/>
</dbReference>
<comment type="caution">
    <text evidence="2">The sequence shown here is derived from an EMBL/GenBank/DDBJ whole genome shotgun (WGS) entry which is preliminary data.</text>
</comment>
<dbReference type="Proteomes" id="UP000316714">
    <property type="component" value="Unassembled WGS sequence"/>
</dbReference>
<proteinExistence type="predicted"/>
<name>A0A5C5UV75_9BACT</name>
<evidence type="ECO:0000256" key="1">
    <source>
        <dbReference type="ARBA" id="ARBA00022649"/>
    </source>
</evidence>
<evidence type="ECO:0000313" key="2">
    <source>
        <dbReference type="EMBL" id="TWT30244.1"/>
    </source>
</evidence>
<dbReference type="AlphaFoldDB" id="A0A5C5UV75"/>
<evidence type="ECO:0008006" key="4">
    <source>
        <dbReference type="Google" id="ProtNLM"/>
    </source>
</evidence>
<dbReference type="Gene3D" id="3.30.2310.20">
    <property type="entry name" value="RelE-like"/>
    <property type="match status" value="1"/>
</dbReference>
<protein>
    <recommendedName>
        <fullName evidence="4">Plasmid stabilization system protein</fullName>
    </recommendedName>
</protein>
<dbReference type="EMBL" id="SIHJ01000005">
    <property type="protein sequence ID" value="TWT30244.1"/>
    <property type="molecule type" value="Genomic_DNA"/>
</dbReference>
<sequence length="107" mass="12024">MSYSVFVTEEAQRQLLSSAVWWAQHRSVEQAERWLAGFESSIAGLSENADRHLLAAEDGSFDFDLRQLNFGVSGKPTHRALFRIHGSVVEVLAVRHLSQRDLKSGDL</sequence>
<dbReference type="RefSeq" id="WP_146568609.1">
    <property type="nucleotide sequence ID" value="NZ_SIHJ01000005.1"/>
</dbReference>
<reference evidence="2 3" key="1">
    <citation type="submission" date="2019-02" db="EMBL/GenBank/DDBJ databases">
        <title>Deep-cultivation of Planctomycetes and their phenomic and genomic characterization uncovers novel biology.</title>
        <authorList>
            <person name="Wiegand S."/>
            <person name="Jogler M."/>
            <person name="Boedeker C."/>
            <person name="Pinto D."/>
            <person name="Vollmers J."/>
            <person name="Rivas-Marin E."/>
            <person name="Kohn T."/>
            <person name="Peeters S.H."/>
            <person name="Heuer A."/>
            <person name="Rast P."/>
            <person name="Oberbeckmann S."/>
            <person name="Bunk B."/>
            <person name="Jeske O."/>
            <person name="Meyerdierks A."/>
            <person name="Storesund J.E."/>
            <person name="Kallscheuer N."/>
            <person name="Luecker S."/>
            <person name="Lage O.M."/>
            <person name="Pohl T."/>
            <person name="Merkel B.J."/>
            <person name="Hornburger P."/>
            <person name="Mueller R.-W."/>
            <person name="Bruemmer F."/>
            <person name="Labrenz M."/>
            <person name="Spormann A.M."/>
            <person name="Op Den Camp H."/>
            <person name="Overmann J."/>
            <person name="Amann R."/>
            <person name="Jetten M.S.M."/>
            <person name="Mascher T."/>
            <person name="Medema M.H."/>
            <person name="Devos D.P."/>
            <person name="Kaster A.-K."/>
            <person name="Ovreas L."/>
            <person name="Rohde M."/>
            <person name="Galperin M.Y."/>
            <person name="Jogler C."/>
        </authorList>
    </citation>
    <scope>NUCLEOTIDE SEQUENCE [LARGE SCALE GENOMIC DNA]</scope>
    <source>
        <strain evidence="2 3">KOR34</strain>
    </source>
</reference>
<dbReference type="InterPro" id="IPR035093">
    <property type="entry name" value="RelE/ParE_toxin_dom_sf"/>
</dbReference>
<evidence type="ECO:0000313" key="3">
    <source>
        <dbReference type="Proteomes" id="UP000316714"/>
    </source>
</evidence>
<keyword evidence="3" id="KW-1185">Reference proteome</keyword>
<keyword evidence="1" id="KW-1277">Toxin-antitoxin system</keyword>
<dbReference type="OrthoDB" id="286584at2"/>